<dbReference type="PANTHER" id="PTHR33744">
    <property type="entry name" value="CARBOHYDRATE DIACID REGULATOR"/>
    <property type="match status" value="1"/>
</dbReference>
<keyword evidence="3" id="KW-1185">Reference proteome</keyword>
<comment type="caution">
    <text evidence="2">The sequence shown here is derived from an EMBL/GenBank/DDBJ whole genome shotgun (WGS) entry which is preliminary data.</text>
</comment>
<dbReference type="Gene3D" id="1.10.10.2840">
    <property type="entry name" value="PucR C-terminal helix-turn-helix domain"/>
    <property type="match status" value="1"/>
</dbReference>
<feature type="domain" description="PucR C-terminal helix-turn-helix" evidence="1">
    <location>
        <begin position="405"/>
        <end position="458"/>
    </location>
</feature>
<dbReference type="Proteomes" id="UP000645007">
    <property type="component" value="Unassembled WGS sequence"/>
</dbReference>
<evidence type="ECO:0000313" key="3">
    <source>
        <dbReference type="Proteomes" id="UP000645007"/>
    </source>
</evidence>
<name>A0ABR8ZJ15_9LACO</name>
<dbReference type="InterPro" id="IPR051448">
    <property type="entry name" value="CdaR-like_regulators"/>
</dbReference>
<dbReference type="InterPro" id="IPR025736">
    <property type="entry name" value="PucR_C-HTH_dom"/>
</dbReference>
<gene>
    <name evidence="2" type="ORF">HUK45_00680</name>
</gene>
<dbReference type="PANTHER" id="PTHR33744:SF15">
    <property type="entry name" value="CARBOHYDRATE DIACID REGULATOR"/>
    <property type="match status" value="1"/>
</dbReference>
<accession>A0ABR8ZJ15</accession>
<proteinExistence type="predicted"/>
<dbReference type="Pfam" id="PF13556">
    <property type="entry name" value="HTH_30"/>
    <property type="match status" value="1"/>
</dbReference>
<evidence type="ECO:0000259" key="1">
    <source>
        <dbReference type="Pfam" id="PF13556"/>
    </source>
</evidence>
<dbReference type="EMBL" id="JABUXR010000001">
    <property type="protein sequence ID" value="MBD8084793.1"/>
    <property type="molecule type" value="Genomic_DNA"/>
</dbReference>
<protein>
    <submittedName>
        <fullName evidence="2">Helix-turn-helix domain-containing protein</fullName>
    </submittedName>
</protein>
<dbReference type="InterPro" id="IPR042070">
    <property type="entry name" value="PucR_C-HTH_sf"/>
</dbReference>
<organism evidence="2 3">
    <name type="scientific">Limosilactobacillus urinaemulieris</name>
    <dbReference type="NCBI Taxonomy" id="2742600"/>
    <lineage>
        <taxon>Bacteria</taxon>
        <taxon>Bacillati</taxon>
        <taxon>Bacillota</taxon>
        <taxon>Bacilli</taxon>
        <taxon>Lactobacillales</taxon>
        <taxon>Lactobacillaceae</taxon>
        <taxon>Limosilactobacillus</taxon>
    </lineage>
</organism>
<sequence>MKLKLFLDSIVDRYNLNNELLDVEINQVNFKLHSKTIQVVDPLGQQLIGNILIVDQRPCNNDESWLITKNSATIFFTEFQSKIIQYLKWEDQLSQSLSYKQPVKRILHVLQQKIINPLLIFDSSLKLLGHSSGNRNQLTDWQKSVRAGYISVSGKTNSKLAELFNSTEIISGRVCRLSGFKLPFYLQEIILRNDDHFYMIIVLEEQSKLQKDLAVIESVTDKIAATVGLHNFPYQSRGGNLEGLLRDILVRPNISINEIQNRLQFDPHRLKRPLRVLCLKTPHSNLQPLGTILTKFVVFHYEQYDVYVIEDSNPTILKTIIQELDPYLKANSTCAGISNAFTQLHQFNQFYQQADRAIKLGKSVGINGYHDYIAADLIDHISQDQSLSNYLSKKVLELKEKDQKLFQTLKTFLINRENKKETAIELQIHRSTLNYRLSKIEEKYNIELTTPNQYLYTLLSTLLID</sequence>
<evidence type="ECO:0000313" key="2">
    <source>
        <dbReference type="EMBL" id="MBD8084793.1"/>
    </source>
</evidence>
<reference evidence="2 3" key="1">
    <citation type="submission" date="2020-06" db="EMBL/GenBank/DDBJ databases">
        <title>Limosilactobacillus sp. nov.</title>
        <authorList>
            <person name="Ksiezarek M."/>
            <person name="Goncalves Ribeiro T."/>
            <person name="Rocha J."/>
            <person name="Grosso F."/>
            <person name="Peixe L."/>
        </authorList>
    </citation>
    <scope>NUCLEOTIDE SEQUENCE [LARGE SCALE GENOMIC DNA]</scope>
    <source>
        <strain evidence="3">c9Ua_26_M</strain>
    </source>
</reference>
<dbReference type="RefSeq" id="WP_191910630.1">
    <property type="nucleotide sequence ID" value="NZ_JABUXR010000001.1"/>
</dbReference>